<keyword evidence="4" id="KW-0406">Ion transport</keyword>
<evidence type="ECO:0000256" key="2">
    <source>
        <dbReference type="ARBA" id="ARBA00022448"/>
    </source>
</evidence>
<dbReference type="PROSITE" id="PS52016">
    <property type="entry name" value="TONB_DEPENDENT_REC_3"/>
    <property type="match status" value="1"/>
</dbReference>
<organism evidence="13 14">
    <name type="scientific">Plebeiibacterium marinum</name>
    <dbReference type="NCBI Taxonomy" id="2992111"/>
    <lineage>
        <taxon>Bacteria</taxon>
        <taxon>Pseudomonadati</taxon>
        <taxon>Bacteroidota</taxon>
        <taxon>Bacteroidia</taxon>
        <taxon>Marinilabiliales</taxon>
        <taxon>Marinilabiliaceae</taxon>
        <taxon>Plebeiibacterium</taxon>
    </lineage>
</organism>
<keyword evidence="8 10" id="KW-0472">Membrane</keyword>
<dbReference type="Pfam" id="PF00593">
    <property type="entry name" value="TonB_dep_Rec_b-barrel"/>
    <property type="match status" value="1"/>
</dbReference>
<reference evidence="13" key="1">
    <citation type="submission" date="2022-10" db="EMBL/GenBank/DDBJ databases">
        <authorList>
            <person name="Yu W.X."/>
        </authorList>
    </citation>
    <scope>NUCLEOTIDE SEQUENCE</scope>
    <source>
        <strain evidence="13">D04</strain>
    </source>
</reference>
<dbReference type="InterPro" id="IPR037066">
    <property type="entry name" value="Plug_dom_sf"/>
</dbReference>
<evidence type="ECO:0000259" key="12">
    <source>
        <dbReference type="SMART" id="SM00965"/>
    </source>
</evidence>
<evidence type="ECO:0000256" key="10">
    <source>
        <dbReference type="PROSITE-ProRule" id="PRU01360"/>
    </source>
</evidence>
<evidence type="ECO:0000256" key="1">
    <source>
        <dbReference type="ARBA" id="ARBA00004571"/>
    </source>
</evidence>
<dbReference type="InterPro" id="IPR023997">
    <property type="entry name" value="TonB-dep_OMP_SusC/RagA_CS"/>
</dbReference>
<protein>
    <submittedName>
        <fullName evidence="13">SusC/RagA family TonB-linked outer membrane protein</fullName>
    </submittedName>
</protein>
<dbReference type="Gene3D" id="2.40.170.20">
    <property type="entry name" value="TonB-dependent receptor, beta-barrel domain"/>
    <property type="match status" value="1"/>
</dbReference>
<keyword evidence="6" id="KW-0408">Iron</keyword>
<dbReference type="AlphaFoldDB" id="A0AAE3MDK8"/>
<dbReference type="RefSeq" id="WP_301199002.1">
    <property type="nucleotide sequence ID" value="NZ_JAPDPI010000014.1"/>
</dbReference>
<dbReference type="NCBIfam" id="TIGR04057">
    <property type="entry name" value="SusC_RagA_signa"/>
    <property type="match status" value="1"/>
</dbReference>
<dbReference type="GO" id="GO:0009279">
    <property type="term" value="C:cell outer membrane"/>
    <property type="evidence" value="ECO:0007669"/>
    <property type="project" value="UniProtKB-SubCell"/>
</dbReference>
<dbReference type="InterPro" id="IPR011662">
    <property type="entry name" value="Secretin/TonB_short_N"/>
</dbReference>
<dbReference type="NCBIfam" id="TIGR04056">
    <property type="entry name" value="OMP_RagA_SusC"/>
    <property type="match status" value="1"/>
</dbReference>
<dbReference type="InterPro" id="IPR012910">
    <property type="entry name" value="Plug_dom"/>
</dbReference>
<keyword evidence="3 10" id="KW-1134">Transmembrane beta strand</keyword>
<dbReference type="InterPro" id="IPR039426">
    <property type="entry name" value="TonB-dep_rcpt-like"/>
</dbReference>
<keyword evidence="2 10" id="KW-0813">Transport</keyword>
<evidence type="ECO:0000256" key="7">
    <source>
        <dbReference type="ARBA" id="ARBA00023077"/>
    </source>
</evidence>
<evidence type="ECO:0000256" key="3">
    <source>
        <dbReference type="ARBA" id="ARBA00022452"/>
    </source>
</evidence>
<evidence type="ECO:0000256" key="11">
    <source>
        <dbReference type="RuleBase" id="RU003357"/>
    </source>
</evidence>
<feature type="domain" description="Secretin/TonB short N-terminal" evidence="12">
    <location>
        <begin position="69"/>
        <end position="121"/>
    </location>
</feature>
<keyword evidence="14" id="KW-1185">Reference proteome</keyword>
<dbReference type="Pfam" id="PF07715">
    <property type="entry name" value="Plug"/>
    <property type="match status" value="1"/>
</dbReference>
<accession>A0AAE3MDK8</accession>
<keyword evidence="5 10" id="KW-0812">Transmembrane</keyword>
<sequence>MKKNLLFGFNDIGSCQNLLFKMKLTFIGLFICFLQISANSYSQTTRFSFEMKEKQVLDVLREIESNSNYRFFYQREQLDVERRVSIFSDNNTVEEILSIMFDKEGIKYKILDNDLIVLSPAEGSAGTVLQQKVTGKVTDTNGEPIPGVSIRLKDTTIGTITDINGDFFLEGIAGDGILVFSFIGMKTQEIILGNQSTLTVIMEGESIGLDEIVAVGYGTMRKKDLTGSITQIRPDKIAEENPKTVQDILRGTPGLRVGMDASAKGGGSMEIRGQRSVYTDGGHNNPLIVLDGMIFYGELSEINPDDIGQIDVLKDASAAAVYGAKAANGVVIITTKKGKHGKPQVNFTTNVGFSQKSAYRKVFGPEGYLQHRQDFYETRETYAVNSETGAYEAYQRGDYGNGYFSNPNKLPSGVSLENWRNYTTNQEGESDMSIWAKRLGLDFTTYDNFLQGKTFDWYDHSFRLGFNQDYNASISGAGDKVNYYFSMGYLKNEGVQLGDDYNAVRSNMKINAKVTDWFEVGANVNFQNRSDGNISENIDEQLKNSPFSDYADEEGNPVQYPMGIGASQRGYNYDFDKQYLELEKGYTVLNTILTAKVKLPLNITYSFNASPRLQWFYDRYFMSADLPGSNPASRGVNRQQSKNFDWSLNNTVTWDYTFDDLHHVNVTLVQEAEDRKYWSDVINSRNIQPSDALGFHNTQNGTKEESSFSTTDTHQSADALLARLFYSYNNRYMLTASIRRDGYSAFGASNPYATFPSVALAWSFTDENFFNWEPMSMGKLRLSYGKNGNRSLRDPYVSLANLYEGGGKTQGYINASGQLDQYRYLMVQRMANPNLEWEKTESMNIGLDFGFLDNKITGSLEYYNMSTRDMIMNQRLPTFTGFSSITTNLGQVENKGIEISLNTQNVKNDQWEWNTTFGFSYNKNEIKHLYYENEDVLDNAGNVIGSKEMDDISNGWFIGKAVSEIWNYRVTGIWQVDEVEEAARYGQRPGDPKVANNYTADDIVNEDGSTTPVYNDKDKEFLGQTSPPIHWSLRNDFLFWKSLSFSFNIYSYMGHKSLSWEYLNNDDLGGVVSFGRNVFKKDYWTIDNPTNEYGRIEAVGPVGATAPGKLYDRSFIRLENISLGYTIPARWTERFDVKKLKVYGTVRNVAVWNKEWEYGDPETGGLATRIYTLGLNMTF</sequence>
<comment type="similarity">
    <text evidence="10 11">Belongs to the TonB-dependent receptor family.</text>
</comment>
<dbReference type="Proteomes" id="UP001207408">
    <property type="component" value="Unassembled WGS sequence"/>
</dbReference>
<dbReference type="Gene3D" id="2.60.40.1120">
    <property type="entry name" value="Carboxypeptidase-like, regulatory domain"/>
    <property type="match status" value="1"/>
</dbReference>
<dbReference type="GO" id="GO:0006826">
    <property type="term" value="P:iron ion transport"/>
    <property type="evidence" value="ECO:0007669"/>
    <property type="project" value="UniProtKB-KW"/>
</dbReference>
<keyword evidence="7 11" id="KW-0798">TonB box</keyword>
<dbReference type="SUPFAM" id="SSF49464">
    <property type="entry name" value="Carboxypeptidase regulatory domain-like"/>
    <property type="match status" value="1"/>
</dbReference>
<keyword evidence="4" id="KW-0410">Iron transport</keyword>
<dbReference type="EMBL" id="JAPDPI010000014">
    <property type="protein sequence ID" value="MCW3805632.1"/>
    <property type="molecule type" value="Genomic_DNA"/>
</dbReference>
<dbReference type="SUPFAM" id="SSF56935">
    <property type="entry name" value="Porins"/>
    <property type="match status" value="1"/>
</dbReference>
<dbReference type="InterPro" id="IPR000531">
    <property type="entry name" value="Beta-barrel_TonB"/>
</dbReference>
<gene>
    <name evidence="13" type="ORF">OM074_08320</name>
</gene>
<evidence type="ECO:0000256" key="5">
    <source>
        <dbReference type="ARBA" id="ARBA00022692"/>
    </source>
</evidence>
<dbReference type="Pfam" id="PF13715">
    <property type="entry name" value="CarbopepD_reg_2"/>
    <property type="match status" value="1"/>
</dbReference>
<proteinExistence type="inferred from homology"/>
<evidence type="ECO:0000256" key="6">
    <source>
        <dbReference type="ARBA" id="ARBA00023004"/>
    </source>
</evidence>
<evidence type="ECO:0000313" key="13">
    <source>
        <dbReference type="EMBL" id="MCW3805632.1"/>
    </source>
</evidence>
<dbReference type="InterPro" id="IPR036942">
    <property type="entry name" value="Beta-barrel_TonB_sf"/>
</dbReference>
<evidence type="ECO:0000256" key="8">
    <source>
        <dbReference type="ARBA" id="ARBA00023136"/>
    </source>
</evidence>
<evidence type="ECO:0000256" key="9">
    <source>
        <dbReference type="ARBA" id="ARBA00023237"/>
    </source>
</evidence>
<name>A0AAE3MDK8_9BACT</name>
<evidence type="ECO:0000313" key="14">
    <source>
        <dbReference type="Proteomes" id="UP001207408"/>
    </source>
</evidence>
<comment type="caution">
    <text evidence="13">The sequence shown here is derived from an EMBL/GenBank/DDBJ whole genome shotgun (WGS) entry which is preliminary data.</text>
</comment>
<evidence type="ECO:0000256" key="4">
    <source>
        <dbReference type="ARBA" id="ARBA00022496"/>
    </source>
</evidence>
<keyword evidence="9 10" id="KW-0998">Cell outer membrane</keyword>
<dbReference type="InterPro" id="IPR008969">
    <property type="entry name" value="CarboxyPept-like_regulatory"/>
</dbReference>
<dbReference type="Gene3D" id="2.170.130.10">
    <property type="entry name" value="TonB-dependent receptor, plug domain"/>
    <property type="match status" value="1"/>
</dbReference>
<dbReference type="SMART" id="SM00965">
    <property type="entry name" value="STN"/>
    <property type="match status" value="1"/>
</dbReference>
<dbReference type="InterPro" id="IPR023996">
    <property type="entry name" value="TonB-dep_OMP_SusC/RagA"/>
</dbReference>
<comment type="subcellular location">
    <subcellularLocation>
        <location evidence="1 10">Cell outer membrane</location>
        <topology evidence="1 10">Multi-pass membrane protein</topology>
    </subcellularLocation>
</comment>